<proteinExistence type="predicted"/>
<dbReference type="InterPro" id="IPR032466">
    <property type="entry name" value="Metal_Hydrolase"/>
</dbReference>
<feature type="compositionally biased region" description="Polar residues" evidence="1">
    <location>
        <begin position="291"/>
        <end position="302"/>
    </location>
</feature>
<dbReference type="Gene3D" id="3.20.20.140">
    <property type="entry name" value="Metal-dependent hydrolases"/>
    <property type="match status" value="1"/>
</dbReference>
<name>A0A7R9IZP1_TIMCA</name>
<organism evidence="2">
    <name type="scientific">Timema californicum</name>
    <name type="common">California timema</name>
    <name type="synonym">Walking stick</name>
    <dbReference type="NCBI Taxonomy" id="61474"/>
    <lineage>
        <taxon>Eukaryota</taxon>
        <taxon>Metazoa</taxon>
        <taxon>Ecdysozoa</taxon>
        <taxon>Arthropoda</taxon>
        <taxon>Hexapoda</taxon>
        <taxon>Insecta</taxon>
        <taxon>Pterygota</taxon>
        <taxon>Neoptera</taxon>
        <taxon>Polyneoptera</taxon>
        <taxon>Phasmatodea</taxon>
        <taxon>Timematodea</taxon>
        <taxon>Timematoidea</taxon>
        <taxon>Timematidae</taxon>
        <taxon>Timema</taxon>
    </lineage>
</organism>
<dbReference type="GO" id="GO:0006154">
    <property type="term" value="P:adenosine catabolic process"/>
    <property type="evidence" value="ECO:0007669"/>
    <property type="project" value="TreeGrafter"/>
</dbReference>
<protein>
    <submittedName>
        <fullName evidence="2">(California timema) hypothetical protein</fullName>
    </submittedName>
</protein>
<dbReference type="PANTHER" id="PTHR11409:SF39">
    <property type="entry name" value="ADENOSINE DEAMINASE 2"/>
    <property type="match status" value="1"/>
</dbReference>
<sequence length="302" mass="33314">MDHWEGVTDMNLVDAVLMNATRIGHGYALNKHPLVLEKIKEKDIGIEVNPISNQIPGGDCEMGRSSLTHPPSASREHDLLRGRCSVVVRGSPVMKRTITQALVLMLVEDLRNHPAATLLADDYPVVISPDDPSFWGAKGLSYDMYEVFMGMAGVEADLKLLKQLAINSINGTMQGRLYTVHGKRSLGRVPLGVQRHDPTREEDRPRNMGETVEKIHPYDPQWSVEVDLVYLDHLKKDSVVSHIYHWMLLCLKVAVPPPPVASLGCPFGTLPQSSAPMREYINRRGVDLGGQSEQGAGSGNNS</sequence>
<dbReference type="SUPFAM" id="SSF51556">
    <property type="entry name" value="Metallo-dependent hydrolases"/>
    <property type="match status" value="1"/>
</dbReference>
<dbReference type="GO" id="GO:0004000">
    <property type="term" value="F:adenosine deaminase activity"/>
    <property type="evidence" value="ECO:0007669"/>
    <property type="project" value="TreeGrafter"/>
</dbReference>
<accession>A0A7R9IZP1</accession>
<dbReference type="PANTHER" id="PTHR11409">
    <property type="entry name" value="ADENOSINE DEAMINASE"/>
    <property type="match status" value="1"/>
</dbReference>
<dbReference type="GO" id="GO:0005615">
    <property type="term" value="C:extracellular space"/>
    <property type="evidence" value="ECO:0007669"/>
    <property type="project" value="TreeGrafter"/>
</dbReference>
<dbReference type="GO" id="GO:0046103">
    <property type="term" value="P:inosine biosynthetic process"/>
    <property type="evidence" value="ECO:0007669"/>
    <property type="project" value="TreeGrafter"/>
</dbReference>
<dbReference type="InterPro" id="IPR006330">
    <property type="entry name" value="Ado/ade_deaminase"/>
</dbReference>
<feature type="region of interest" description="Disordered" evidence="1">
    <location>
        <begin position="283"/>
        <end position="302"/>
    </location>
</feature>
<evidence type="ECO:0000313" key="2">
    <source>
        <dbReference type="EMBL" id="CAD7569789.1"/>
    </source>
</evidence>
<dbReference type="EMBL" id="OE179804">
    <property type="protein sequence ID" value="CAD7569789.1"/>
    <property type="molecule type" value="Genomic_DNA"/>
</dbReference>
<evidence type="ECO:0000256" key="1">
    <source>
        <dbReference type="SAM" id="MobiDB-lite"/>
    </source>
</evidence>
<reference evidence="2" key="1">
    <citation type="submission" date="2020-11" db="EMBL/GenBank/DDBJ databases">
        <authorList>
            <person name="Tran Van P."/>
        </authorList>
    </citation>
    <scope>NUCLEOTIDE SEQUENCE</scope>
</reference>
<gene>
    <name evidence="2" type="ORF">TCMB3V08_LOCUS2512</name>
</gene>
<dbReference type="AlphaFoldDB" id="A0A7R9IZP1"/>